<dbReference type="InterPro" id="IPR014748">
    <property type="entry name" value="Enoyl-CoA_hydra_C"/>
</dbReference>
<evidence type="ECO:0000313" key="2">
    <source>
        <dbReference type="EMBL" id="KUN59357.1"/>
    </source>
</evidence>
<organism evidence="2 3">
    <name type="scientific">Streptomyces canus</name>
    <dbReference type="NCBI Taxonomy" id="58343"/>
    <lineage>
        <taxon>Bacteria</taxon>
        <taxon>Bacillati</taxon>
        <taxon>Actinomycetota</taxon>
        <taxon>Actinomycetes</taxon>
        <taxon>Kitasatosporales</taxon>
        <taxon>Streptomycetaceae</taxon>
        <taxon>Streptomyces</taxon>
        <taxon>Streptomyces aurantiacus group</taxon>
    </lineage>
</organism>
<evidence type="ECO:0000256" key="1">
    <source>
        <dbReference type="ARBA" id="ARBA00005254"/>
    </source>
</evidence>
<accession>A0A101RPD8</accession>
<dbReference type="CDD" id="cd06558">
    <property type="entry name" value="crotonase-like"/>
    <property type="match status" value="1"/>
</dbReference>
<comment type="similarity">
    <text evidence="1">Belongs to the enoyl-CoA hydratase/isomerase family.</text>
</comment>
<dbReference type="STRING" id="58343.AQJ46_39660"/>
<dbReference type="PANTHER" id="PTHR43459">
    <property type="entry name" value="ENOYL-COA HYDRATASE"/>
    <property type="match status" value="1"/>
</dbReference>
<dbReference type="InterPro" id="IPR001753">
    <property type="entry name" value="Enoyl-CoA_hydra/iso"/>
</dbReference>
<reference evidence="2 3" key="1">
    <citation type="submission" date="2015-10" db="EMBL/GenBank/DDBJ databases">
        <title>Draft genome sequence of Streptomyces canus DSM 40017, type strain for the species Streptomyces canus.</title>
        <authorList>
            <person name="Ruckert C."/>
            <person name="Winkler A."/>
            <person name="Kalinowski J."/>
            <person name="Kampfer P."/>
            <person name="Glaeser S."/>
        </authorList>
    </citation>
    <scope>NUCLEOTIDE SEQUENCE [LARGE SCALE GENOMIC DNA]</scope>
    <source>
        <strain evidence="2 3">DSM 40017</strain>
    </source>
</reference>
<comment type="caution">
    <text evidence="2">The sequence shown here is derived from an EMBL/GenBank/DDBJ whole genome shotgun (WGS) entry which is preliminary data.</text>
</comment>
<evidence type="ECO:0000313" key="3">
    <source>
        <dbReference type="Proteomes" id="UP000053669"/>
    </source>
</evidence>
<dbReference type="PANTHER" id="PTHR43459:SF1">
    <property type="entry name" value="EG:BACN32G11.4 PROTEIN"/>
    <property type="match status" value="1"/>
</dbReference>
<dbReference type="RefSeq" id="WP_059210189.1">
    <property type="nucleotide sequence ID" value="NZ_KQ948672.1"/>
</dbReference>
<dbReference type="Gene3D" id="3.90.226.10">
    <property type="entry name" value="2-enoyl-CoA Hydratase, Chain A, domain 1"/>
    <property type="match status" value="1"/>
</dbReference>
<gene>
    <name evidence="2" type="ORF">AQJ46_39660</name>
</gene>
<dbReference type="InterPro" id="IPR029045">
    <property type="entry name" value="ClpP/crotonase-like_dom_sf"/>
</dbReference>
<sequence>MTEQHSGEDIVLAEDHGAVRVLTLNRPEKRNAIDLALRVVLAEMLESAMADDTVRAIVLTGSGGTFCSGGDISTMRRQSPEETRPRAEAAQRVIRAIWDGPTPVVAAVEGFAYGAGAALALACDRVVAATDASFSTAFTGVGLAGDMGITVSLPARTGPAVARQLLLLPRPVQGPEALTLGLADVLTEPGAALDRALADAERIAEGPPLALSALRAMLGVRAGGDPLAALDHEVEHQIRLFDSADFAEGVAAFRERRRPEFKGC</sequence>
<name>A0A101RPD8_9ACTN</name>
<dbReference type="EMBL" id="LMWU01000050">
    <property type="protein sequence ID" value="KUN59357.1"/>
    <property type="molecule type" value="Genomic_DNA"/>
</dbReference>
<dbReference type="SUPFAM" id="SSF52096">
    <property type="entry name" value="ClpP/crotonase"/>
    <property type="match status" value="1"/>
</dbReference>
<dbReference type="Pfam" id="PF00378">
    <property type="entry name" value="ECH_1"/>
    <property type="match status" value="1"/>
</dbReference>
<dbReference type="GO" id="GO:0003824">
    <property type="term" value="F:catalytic activity"/>
    <property type="evidence" value="ECO:0007669"/>
    <property type="project" value="UniProtKB-ARBA"/>
</dbReference>
<dbReference type="Gene3D" id="1.10.12.10">
    <property type="entry name" value="Lyase 2-enoyl-coa Hydratase, Chain A, domain 2"/>
    <property type="match status" value="1"/>
</dbReference>
<proteinExistence type="inferred from homology"/>
<dbReference type="AlphaFoldDB" id="A0A101RPD8"/>
<protein>
    <submittedName>
        <fullName evidence="2">Enoyl-CoA hydratase</fullName>
    </submittedName>
</protein>
<dbReference type="Proteomes" id="UP000053669">
    <property type="component" value="Unassembled WGS sequence"/>
</dbReference>